<dbReference type="AlphaFoldDB" id="A0A6J4LGG0"/>
<name>A0A6J4LGG0_9HYPH</name>
<feature type="non-terminal residue" evidence="1">
    <location>
        <position position="1"/>
    </location>
</feature>
<gene>
    <name evidence="1" type="ORF">AVDCRST_MAG90-1516</name>
</gene>
<dbReference type="EMBL" id="CADCUC010000295">
    <property type="protein sequence ID" value="CAA9331892.1"/>
    <property type="molecule type" value="Genomic_DNA"/>
</dbReference>
<reference evidence="1" key="1">
    <citation type="submission" date="2020-02" db="EMBL/GenBank/DDBJ databases">
        <authorList>
            <person name="Meier V. D."/>
        </authorList>
    </citation>
    <scope>NUCLEOTIDE SEQUENCE</scope>
    <source>
        <strain evidence="1">AVDCRST_MAG90</strain>
    </source>
</reference>
<accession>A0A6J4LGG0</accession>
<sequence length="92" mass="9672">APGSDQAYTGRAQVKKTGATYTIVWQIGEGGHVGTGILTSDVLSVFFQPLDRRGAPGVASFRVIEGKITGGTWTVLGGKVVGDERWVPDRGI</sequence>
<protein>
    <submittedName>
        <fullName evidence="1">Uncharacterized protein</fullName>
    </submittedName>
</protein>
<organism evidence="1">
    <name type="scientific">uncultured Microvirga sp</name>
    <dbReference type="NCBI Taxonomy" id="412392"/>
    <lineage>
        <taxon>Bacteria</taxon>
        <taxon>Pseudomonadati</taxon>
        <taxon>Pseudomonadota</taxon>
        <taxon>Alphaproteobacteria</taxon>
        <taxon>Hyphomicrobiales</taxon>
        <taxon>Methylobacteriaceae</taxon>
        <taxon>Microvirga</taxon>
        <taxon>environmental samples</taxon>
    </lineage>
</organism>
<proteinExistence type="predicted"/>
<evidence type="ECO:0000313" key="1">
    <source>
        <dbReference type="EMBL" id="CAA9331892.1"/>
    </source>
</evidence>